<accession>R0LBM7</accession>
<keyword evidence="3" id="KW-1185">Reference proteome</keyword>
<feature type="compositionally biased region" description="Low complexity" evidence="1">
    <location>
        <begin position="50"/>
        <end position="61"/>
    </location>
</feature>
<dbReference type="EMBL" id="KB742890">
    <property type="protein sequence ID" value="EOB03099.1"/>
    <property type="molecule type" value="Genomic_DNA"/>
</dbReference>
<evidence type="ECO:0000313" key="2">
    <source>
        <dbReference type="EMBL" id="EOB03099.1"/>
    </source>
</evidence>
<evidence type="ECO:0000256" key="1">
    <source>
        <dbReference type="SAM" id="MobiDB-lite"/>
    </source>
</evidence>
<gene>
    <name evidence="2" type="ORF">Anapl_08311</name>
</gene>
<name>R0LBM7_ANAPL</name>
<organism evidence="2 3">
    <name type="scientific">Anas platyrhynchos</name>
    <name type="common">Mallard</name>
    <name type="synonym">Anas boschas</name>
    <dbReference type="NCBI Taxonomy" id="8839"/>
    <lineage>
        <taxon>Eukaryota</taxon>
        <taxon>Metazoa</taxon>
        <taxon>Chordata</taxon>
        <taxon>Craniata</taxon>
        <taxon>Vertebrata</taxon>
        <taxon>Euteleostomi</taxon>
        <taxon>Archelosauria</taxon>
        <taxon>Archosauria</taxon>
        <taxon>Dinosauria</taxon>
        <taxon>Saurischia</taxon>
        <taxon>Theropoda</taxon>
        <taxon>Coelurosauria</taxon>
        <taxon>Aves</taxon>
        <taxon>Neognathae</taxon>
        <taxon>Galloanserae</taxon>
        <taxon>Anseriformes</taxon>
        <taxon>Anatidae</taxon>
        <taxon>Anatinae</taxon>
        <taxon>Anas</taxon>
    </lineage>
</organism>
<dbReference type="Proteomes" id="UP000296049">
    <property type="component" value="Unassembled WGS sequence"/>
</dbReference>
<feature type="region of interest" description="Disordered" evidence="1">
    <location>
        <begin position="1"/>
        <end position="23"/>
    </location>
</feature>
<protein>
    <submittedName>
        <fullName evidence="2">Uncharacterized protein</fullName>
    </submittedName>
</protein>
<sequence>MNCAPLGKPILLPESPKAGQHGWHVRSQRRLMRVFLCRDEVNSLLKIPPRRNGPSRSGNNRLQAVKEEGGRDVARSGDLNFAAAEKYEMGGKHEMGLPQCSKGAVVLRWLAENEQPLLHVDGADPKVLYSLWASQTLLELSGWVHLGVIHVGITCWQQFHVGDACVEQQWGWEKRGMTRTSSGALCISSSITVSVSYFDVWLSLEAKSSVFGYTVCYRRCNYPEIPLQCPLFHLLQEYKEDYKAKSKIGRCGELSSGVQNHCPTVQEGSVYNKWDKQDPGLSLGPSAAALMFLREKKQQMCSIPQQALDTYLEEQKVDILVSVDFNI</sequence>
<feature type="region of interest" description="Disordered" evidence="1">
    <location>
        <begin position="47"/>
        <end position="71"/>
    </location>
</feature>
<dbReference type="AlphaFoldDB" id="R0LBM7"/>
<proteinExistence type="predicted"/>
<evidence type="ECO:0000313" key="3">
    <source>
        <dbReference type="Proteomes" id="UP000296049"/>
    </source>
</evidence>
<reference evidence="3" key="1">
    <citation type="journal article" date="2013" name="Nat. Genet.">
        <title>The duck genome and transcriptome provide insight into an avian influenza virus reservoir species.</title>
        <authorList>
            <person name="Huang Y."/>
            <person name="Li Y."/>
            <person name="Burt D.W."/>
            <person name="Chen H."/>
            <person name="Zhang Y."/>
            <person name="Qian W."/>
            <person name="Kim H."/>
            <person name="Gan S."/>
            <person name="Zhao Y."/>
            <person name="Li J."/>
            <person name="Yi K."/>
            <person name="Feng H."/>
            <person name="Zhu P."/>
            <person name="Li B."/>
            <person name="Liu Q."/>
            <person name="Fairley S."/>
            <person name="Magor K.E."/>
            <person name="Du Z."/>
            <person name="Hu X."/>
            <person name="Goodman L."/>
            <person name="Tafer H."/>
            <person name="Vignal A."/>
            <person name="Lee T."/>
            <person name="Kim K.W."/>
            <person name="Sheng Z."/>
            <person name="An Y."/>
            <person name="Searle S."/>
            <person name="Herrero J."/>
            <person name="Groenen M.A."/>
            <person name="Crooijmans R.P."/>
            <person name="Faraut T."/>
            <person name="Cai Q."/>
            <person name="Webster R.G."/>
            <person name="Aldridge J.R."/>
            <person name="Warren W.C."/>
            <person name="Bartschat S."/>
            <person name="Kehr S."/>
            <person name="Marz M."/>
            <person name="Stadler P.F."/>
            <person name="Smith J."/>
            <person name="Kraus R.H."/>
            <person name="Zhao Y."/>
            <person name="Ren L."/>
            <person name="Fei J."/>
            <person name="Morisson M."/>
            <person name="Kaiser P."/>
            <person name="Griffin D.K."/>
            <person name="Rao M."/>
            <person name="Pitel F."/>
            <person name="Wang J."/>
            <person name="Li N."/>
        </authorList>
    </citation>
    <scope>NUCLEOTIDE SEQUENCE [LARGE SCALE GENOMIC DNA]</scope>
</reference>